<dbReference type="RefSeq" id="XP_003661994.1">
    <property type="nucleotide sequence ID" value="XM_003661946.1"/>
</dbReference>
<accession>G2QAV7</accession>
<evidence type="ECO:0000256" key="1">
    <source>
        <dbReference type="SAM" id="MobiDB-lite"/>
    </source>
</evidence>
<reference evidence="2 3" key="1">
    <citation type="journal article" date="2011" name="Nat. Biotechnol.">
        <title>Comparative genomic analysis of the thermophilic biomass-degrading fungi Myceliophthora thermophila and Thielavia terrestris.</title>
        <authorList>
            <person name="Berka R.M."/>
            <person name="Grigoriev I.V."/>
            <person name="Otillar R."/>
            <person name="Salamov A."/>
            <person name="Grimwood J."/>
            <person name="Reid I."/>
            <person name="Ishmael N."/>
            <person name="John T."/>
            <person name="Darmond C."/>
            <person name="Moisan M.-C."/>
            <person name="Henrissat B."/>
            <person name="Coutinho P.M."/>
            <person name="Lombard V."/>
            <person name="Natvig D.O."/>
            <person name="Lindquist E."/>
            <person name="Schmutz J."/>
            <person name="Lucas S."/>
            <person name="Harris P."/>
            <person name="Powlowski J."/>
            <person name="Bellemare A."/>
            <person name="Taylor D."/>
            <person name="Butler G."/>
            <person name="de Vries R.P."/>
            <person name="Allijn I.E."/>
            <person name="van den Brink J."/>
            <person name="Ushinsky S."/>
            <person name="Storms R."/>
            <person name="Powell A.J."/>
            <person name="Paulsen I.T."/>
            <person name="Elbourne L.D.H."/>
            <person name="Baker S.E."/>
            <person name="Magnuson J."/>
            <person name="LaBoissiere S."/>
            <person name="Clutterbuck A.J."/>
            <person name="Martinez D."/>
            <person name="Wogulis M."/>
            <person name="de Leon A.L."/>
            <person name="Rey M.W."/>
            <person name="Tsang A."/>
        </authorList>
    </citation>
    <scope>NUCLEOTIDE SEQUENCE [LARGE SCALE GENOMIC DNA]</scope>
    <source>
        <strain evidence="3">ATCC 42464 / BCRC 31852 / DSM 1799</strain>
    </source>
</reference>
<keyword evidence="3" id="KW-1185">Reference proteome</keyword>
<dbReference type="GeneID" id="11510799"/>
<dbReference type="OrthoDB" id="3439027at2759"/>
<dbReference type="EMBL" id="CP003003">
    <property type="protein sequence ID" value="AEO56749.1"/>
    <property type="molecule type" value="Genomic_DNA"/>
</dbReference>
<name>G2QAV7_THET4</name>
<feature type="compositionally biased region" description="Gly residues" evidence="1">
    <location>
        <begin position="253"/>
        <end position="265"/>
    </location>
</feature>
<feature type="compositionally biased region" description="Acidic residues" evidence="1">
    <location>
        <begin position="60"/>
        <end position="74"/>
    </location>
</feature>
<sequence>MPSSRSSAQHPRRDLWMSSQMLLRPNIERDDGEIEGLSLASMGEDPLIYFLTPTPSSYVGDDDVDLDMDFDAGIEDAKHPPPIIRSVSPSSLGGLSRPPPRPPTPPRSPSTPDLDYSLSATPDEHEQYGYMEDSWPPPKRGHSLSLPRRLKDKFKSQPRQDVAGGGSSSPDSLAPPSLYSTGRGRSASRAGSRPAGAGAVASPSPSSNSYSSCSGAANSRPRTTPGRVSPHAWCEPSPDVWAIEEEPEEGGMHGEAGGGGGGGGSFAEEEEERGGAGSGSGVSTTMAGKARALDIPAGKPKKRVRFVLPATDDYRNMY</sequence>
<dbReference type="OMA" id="PHSWREP"/>
<feature type="compositionally biased region" description="Pro residues" evidence="1">
    <location>
        <begin position="97"/>
        <end position="109"/>
    </location>
</feature>
<proteinExistence type="predicted"/>
<dbReference type="InParanoid" id="G2QAV7"/>
<gene>
    <name evidence="2" type="ORF">MYCTH_2302000</name>
</gene>
<dbReference type="VEuPathDB" id="FungiDB:MYCTH_2302000"/>
<feature type="region of interest" description="Disordered" evidence="1">
    <location>
        <begin position="58"/>
        <end position="301"/>
    </location>
</feature>
<dbReference type="eggNOG" id="ENOG502RJPA">
    <property type="taxonomic scope" value="Eukaryota"/>
</dbReference>
<protein>
    <submittedName>
        <fullName evidence="2">Uncharacterized protein</fullName>
    </submittedName>
</protein>
<dbReference type="AlphaFoldDB" id="G2QAV7"/>
<dbReference type="HOGENOM" id="CLU_056754_0_0_1"/>
<dbReference type="STRING" id="573729.G2QAV7"/>
<evidence type="ECO:0000313" key="3">
    <source>
        <dbReference type="Proteomes" id="UP000007322"/>
    </source>
</evidence>
<feature type="compositionally biased region" description="Low complexity" evidence="1">
    <location>
        <begin position="84"/>
        <end position="96"/>
    </location>
</feature>
<dbReference type="Proteomes" id="UP000007322">
    <property type="component" value="Chromosome 2"/>
</dbReference>
<organism evidence="2 3">
    <name type="scientific">Thermothelomyces thermophilus (strain ATCC 42464 / BCRC 31852 / DSM 1799)</name>
    <name type="common">Sporotrichum thermophile</name>
    <dbReference type="NCBI Taxonomy" id="573729"/>
    <lineage>
        <taxon>Eukaryota</taxon>
        <taxon>Fungi</taxon>
        <taxon>Dikarya</taxon>
        <taxon>Ascomycota</taxon>
        <taxon>Pezizomycotina</taxon>
        <taxon>Sordariomycetes</taxon>
        <taxon>Sordariomycetidae</taxon>
        <taxon>Sordariales</taxon>
        <taxon>Chaetomiaceae</taxon>
        <taxon>Thermothelomyces</taxon>
    </lineage>
</organism>
<evidence type="ECO:0000313" key="2">
    <source>
        <dbReference type="EMBL" id="AEO56749.1"/>
    </source>
</evidence>
<feature type="compositionally biased region" description="Low complexity" evidence="1">
    <location>
        <begin position="168"/>
        <end position="220"/>
    </location>
</feature>
<dbReference type="KEGG" id="mtm:MYCTH_2302000"/>